<keyword evidence="1" id="KW-0472">Membrane</keyword>
<protein>
    <recommendedName>
        <fullName evidence="4">VWFA domain-containing protein</fullName>
    </recommendedName>
</protein>
<accession>A0ABU1ZWJ1</accession>
<keyword evidence="1" id="KW-1133">Transmembrane helix</keyword>
<comment type="caution">
    <text evidence="2">The sequence shown here is derived from an EMBL/GenBank/DDBJ whole genome shotgun (WGS) entry which is preliminary data.</text>
</comment>
<feature type="transmembrane region" description="Helical" evidence="1">
    <location>
        <begin position="12"/>
        <end position="36"/>
    </location>
</feature>
<organism evidence="2 3">
    <name type="scientific">Corynebacterium guangdongense</name>
    <dbReference type="NCBI Taxonomy" id="1783348"/>
    <lineage>
        <taxon>Bacteria</taxon>
        <taxon>Bacillati</taxon>
        <taxon>Actinomycetota</taxon>
        <taxon>Actinomycetes</taxon>
        <taxon>Mycobacteriales</taxon>
        <taxon>Corynebacteriaceae</taxon>
        <taxon>Corynebacterium</taxon>
    </lineage>
</organism>
<evidence type="ECO:0000313" key="3">
    <source>
        <dbReference type="Proteomes" id="UP001180840"/>
    </source>
</evidence>
<evidence type="ECO:0000256" key="1">
    <source>
        <dbReference type="SAM" id="Phobius"/>
    </source>
</evidence>
<dbReference type="Proteomes" id="UP001180840">
    <property type="component" value="Unassembled WGS sequence"/>
</dbReference>
<evidence type="ECO:0000313" key="2">
    <source>
        <dbReference type="EMBL" id="MDR7329304.1"/>
    </source>
</evidence>
<proteinExistence type="predicted"/>
<keyword evidence="1" id="KW-0812">Transmembrane</keyword>
<dbReference type="EMBL" id="JAVDXZ010000001">
    <property type="protein sequence ID" value="MDR7329304.1"/>
    <property type="molecule type" value="Genomic_DNA"/>
</dbReference>
<sequence>MGRHSDGKENFSVASWVIAAVVAVVALLALLAWWLWPGGSADDLAGDADGAQATECIQGDMTLPVAADAASEQAARELVESWAATDPVVRDYCVQPTYVDDVSLAAVYVGITDGPLADANRGTATADTTPVAAIPVGVAGAPDATLESVTFPVADAPGVAQVVASALSGDRDAVIATLARDRDVTSEQAAAAERFAATEAAAGAEFSALGVVEARAVALTAAGEVSEEQSRAAAVFVDHAEEQYSAPAEGVQPVDQEILTAVRNAPPAEAEPAPAPAPEEEAPVAAAPVSTLFVVDTSQYMANTMGQLSEAVRGSAEALAAAGQGSALWNFSSPLNPGVTQGFRSNLDFGASPEEIGRAIGRFGTAGVPQSRSAVVASVNTATARAQETGQPVRVIVVTTGTEADMSDEVFADRFRPNESVDLVVVHVGGGPVDPVLAGAADRSIEVADLGGLPDALRQASGV</sequence>
<reference evidence="2" key="1">
    <citation type="submission" date="2023-07" db="EMBL/GenBank/DDBJ databases">
        <title>Sequencing the genomes of 1000 actinobacteria strains.</title>
        <authorList>
            <person name="Klenk H.-P."/>
        </authorList>
    </citation>
    <scope>NUCLEOTIDE SEQUENCE</scope>
    <source>
        <strain evidence="2">DSM 107476</strain>
    </source>
</reference>
<name>A0ABU1ZWJ1_9CORY</name>
<dbReference type="RefSeq" id="WP_290198258.1">
    <property type="nucleotide sequence ID" value="NZ_CP047654.1"/>
</dbReference>
<evidence type="ECO:0008006" key="4">
    <source>
        <dbReference type="Google" id="ProtNLM"/>
    </source>
</evidence>
<gene>
    <name evidence="2" type="ORF">J2S39_000980</name>
</gene>
<keyword evidence="3" id="KW-1185">Reference proteome</keyword>